<dbReference type="EMBL" id="JALZWP010000001">
    <property type="protein sequence ID" value="MCL1627216.1"/>
    <property type="molecule type" value="Genomic_DNA"/>
</dbReference>
<evidence type="ECO:0000256" key="1">
    <source>
        <dbReference type="ARBA" id="ARBA00022729"/>
    </source>
</evidence>
<protein>
    <submittedName>
        <fullName evidence="3">VCBS repeat-containing protein</fullName>
    </submittedName>
</protein>
<feature type="signal peptide" evidence="2">
    <location>
        <begin position="1"/>
        <end position="17"/>
    </location>
</feature>
<comment type="caution">
    <text evidence="3">The sequence shown here is derived from an EMBL/GenBank/DDBJ whole genome shotgun (WGS) entry which is preliminary data.</text>
</comment>
<dbReference type="Proteomes" id="UP001202550">
    <property type="component" value="Unassembled WGS sequence"/>
</dbReference>
<dbReference type="InterPro" id="IPR013517">
    <property type="entry name" value="FG-GAP"/>
</dbReference>
<keyword evidence="4" id="KW-1185">Reference proteome</keyword>
<reference evidence="3 4" key="1">
    <citation type="submission" date="2022-05" db="EMBL/GenBank/DDBJ databases">
        <title>Seasonal and diel survey of microbial diversity of the Tyrrhenian coast.</title>
        <authorList>
            <person name="Gattoni G."/>
            <person name="Corral P."/>
        </authorList>
    </citation>
    <scope>NUCLEOTIDE SEQUENCE [LARGE SCALE GENOMIC DNA]</scope>
    <source>
        <strain evidence="3 4">V10</strain>
    </source>
</reference>
<evidence type="ECO:0000313" key="3">
    <source>
        <dbReference type="EMBL" id="MCL1627216.1"/>
    </source>
</evidence>
<organism evidence="3 4">
    <name type="scientific">Roseinatronobacter domitianus</name>
    <dbReference type="NCBI Taxonomy" id="2940293"/>
    <lineage>
        <taxon>Bacteria</taxon>
        <taxon>Pseudomonadati</taxon>
        <taxon>Pseudomonadota</taxon>
        <taxon>Alphaproteobacteria</taxon>
        <taxon>Rhodobacterales</taxon>
        <taxon>Paracoccaceae</taxon>
        <taxon>Roseinatronobacter</taxon>
    </lineage>
</organism>
<dbReference type="Pfam" id="PF13517">
    <property type="entry name" value="FG-GAP_3"/>
    <property type="match status" value="1"/>
</dbReference>
<gene>
    <name evidence="3" type="ORF">M3N55_00585</name>
</gene>
<name>A0ABT0LX94_9RHOB</name>
<sequence>MWRFVVCLLVFAAPASAQEIITGARYVTPSAEYGHGALPDGEFAGLEVTTAQGSYRVRLEGQVFEDTAPRLADLDGDGAPEVVTVVSIFDQGAQVMVWGLRDGALAPLVWNTPIGTRHRWLAIAGIADLDGDGRMEIAYVDRPHLARVLRVIRVWRAGESWRVEPVASADGHTNHRYGAPNIEGGVFDCGQGLEIVTADREWRRVLATRLVAGRLQTRDIGAYTGPDSLRC</sequence>
<dbReference type="InterPro" id="IPR028994">
    <property type="entry name" value="Integrin_alpha_N"/>
</dbReference>
<accession>A0ABT0LX94</accession>
<proteinExistence type="predicted"/>
<evidence type="ECO:0000256" key="2">
    <source>
        <dbReference type="SAM" id="SignalP"/>
    </source>
</evidence>
<feature type="chain" id="PRO_5047529032" evidence="2">
    <location>
        <begin position="18"/>
        <end position="231"/>
    </location>
</feature>
<evidence type="ECO:0000313" key="4">
    <source>
        <dbReference type="Proteomes" id="UP001202550"/>
    </source>
</evidence>
<keyword evidence="1 2" id="KW-0732">Signal</keyword>
<dbReference type="SUPFAM" id="SSF69318">
    <property type="entry name" value="Integrin alpha N-terminal domain"/>
    <property type="match status" value="1"/>
</dbReference>
<dbReference type="RefSeq" id="WP_249055387.1">
    <property type="nucleotide sequence ID" value="NZ_JALZWP010000001.1"/>
</dbReference>